<dbReference type="Proteomes" id="UP000193642">
    <property type="component" value="Unassembled WGS sequence"/>
</dbReference>
<protein>
    <recommendedName>
        <fullName evidence="1">Metaxin glutathione S-transferase domain-containing protein</fullName>
    </recommendedName>
</protein>
<reference evidence="2 3" key="1">
    <citation type="submission" date="2016-07" db="EMBL/GenBank/DDBJ databases">
        <title>Pervasive Adenine N6-methylation of Active Genes in Fungi.</title>
        <authorList>
            <consortium name="DOE Joint Genome Institute"/>
            <person name="Mondo S.J."/>
            <person name="Dannebaum R.O."/>
            <person name="Kuo R.C."/>
            <person name="Labutti K."/>
            <person name="Haridas S."/>
            <person name="Kuo A."/>
            <person name="Salamov A."/>
            <person name="Ahrendt S.R."/>
            <person name="Lipzen A."/>
            <person name="Sullivan W."/>
            <person name="Andreopoulos W.B."/>
            <person name="Clum A."/>
            <person name="Lindquist E."/>
            <person name="Daum C."/>
            <person name="Ramamoorthy G.K."/>
            <person name="Gryganskyi A."/>
            <person name="Culley D."/>
            <person name="Magnuson J.K."/>
            <person name="James T.Y."/>
            <person name="O'Malley M.A."/>
            <person name="Stajich J.E."/>
            <person name="Spatafora J.W."/>
            <person name="Visel A."/>
            <person name="Grigoriev I.V."/>
        </authorList>
    </citation>
    <scope>NUCLEOTIDE SEQUENCE [LARGE SCALE GENOMIC DNA]</scope>
    <source>
        <strain evidence="2 3">JEL800</strain>
    </source>
</reference>
<organism evidence="2 3">
    <name type="scientific">Rhizoclosmatium globosum</name>
    <dbReference type="NCBI Taxonomy" id="329046"/>
    <lineage>
        <taxon>Eukaryota</taxon>
        <taxon>Fungi</taxon>
        <taxon>Fungi incertae sedis</taxon>
        <taxon>Chytridiomycota</taxon>
        <taxon>Chytridiomycota incertae sedis</taxon>
        <taxon>Chytridiomycetes</taxon>
        <taxon>Chytridiales</taxon>
        <taxon>Chytriomycetaceae</taxon>
        <taxon>Rhizoclosmatium</taxon>
    </lineage>
</organism>
<keyword evidence="3" id="KW-1185">Reference proteome</keyword>
<proteinExistence type="predicted"/>
<dbReference type="InterPro" id="IPR036282">
    <property type="entry name" value="Glutathione-S-Trfase_C_sf"/>
</dbReference>
<dbReference type="InterPro" id="IPR033468">
    <property type="entry name" value="Metaxin_GST"/>
</dbReference>
<evidence type="ECO:0000313" key="3">
    <source>
        <dbReference type="Proteomes" id="UP000193642"/>
    </source>
</evidence>
<dbReference type="OrthoDB" id="2093578at2759"/>
<gene>
    <name evidence="2" type="ORF">BCR33DRAFT_716164</name>
</gene>
<dbReference type="AlphaFoldDB" id="A0A1Y2CF95"/>
<name>A0A1Y2CF95_9FUNG</name>
<sequence>MFDIIGTTRYPEEAWVDMEHDFWLNVSVILGDKKYLFSEERMCMADFTVFGSLVNIVEFRHISPKEYEAVSKHQNLLEYVARIKQQ</sequence>
<comment type="caution">
    <text evidence="2">The sequence shown here is derived from an EMBL/GenBank/DDBJ whole genome shotgun (WGS) entry which is preliminary data.</text>
</comment>
<dbReference type="Pfam" id="PF17171">
    <property type="entry name" value="GST_C_6"/>
    <property type="match status" value="1"/>
</dbReference>
<feature type="non-terminal residue" evidence="2">
    <location>
        <position position="86"/>
    </location>
</feature>
<evidence type="ECO:0000313" key="2">
    <source>
        <dbReference type="EMBL" id="ORY45474.1"/>
    </source>
</evidence>
<accession>A0A1Y2CF95</accession>
<evidence type="ECO:0000259" key="1">
    <source>
        <dbReference type="Pfam" id="PF17171"/>
    </source>
</evidence>
<feature type="domain" description="Metaxin glutathione S-transferase" evidence="1">
    <location>
        <begin position="26"/>
        <end position="83"/>
    </location>
</feature>
<dbReference type="EMBL" id="MCGO01000019">
    <property type="protein sequence ID" value="ORY45474.1"/>
    <property type="molecule type" value="Genomic_DNA"/>
</dbReference>
<dbReference type="SUPFAM" id="SSF47616">
    <property type="entry name" value="GST C-terminal domain-like"/>
    <property type="match status" value="1"/>
</dbReference>